<feature type="region of interest" description="Disordered" evidence="1">
    <location>
        <begin position="101"/>
        <end position="130"/>
    </location>
</feature>
<gene>
    <name evidence="2" type="ORF">SAE02_61820</name>
</gene>
<reference evidence="2 3" key="1">
    <citation type="submission" date="2019-07" db="EMBL/GenBank/DDBJ databases">
        <title>Whole genome shotgun sequence of Skermanella aerolata NBRC 106429.</title>
        <authorList>
            <person name="Hosoyama A."/>
            <person name="Uohara A."/>
            <person name="Ohji S."/>
            <person name="Ichikawa N."/>
        </authorList>
    </citation>
    <scope>NUCLEOTIDE SEQUENCE [LARGE SCALE GENOMIC DNA]</scope>
    <source>
        <strain evidence="2 3">NBRC 106429</strain>
    </source>
</reference>
<evidence type="ECO:0000313" key="2">
    <source>
        <dbReference type="EMBL" id="GEO42034.1"/>
    </source>
</evidence>
<dbReference type="AlphaFoldDB" id="A0A512DZY0"/>
<sequence>MPSSLVYVQTVRCWRRRWDDEPDLALADRLADALRPGMPPTFTAEQICAIVRNPVEPSARSHSRAAWENRRLFFARGGPRSYADMIGMIQGWYDSAPVPSGGTGSGVHIQASSKGISDPPNSPGRDRSPSLKWHWLHFQNGQSGDTRTVPLYVSSGWR</sequence>
<comment type="caution">
    <text evidence="2">The sequence shown here is derived from an EMBL/GenBank/DDBJ whole genome shotgun (WGS) entry which is preliminary data.</text>
</comment>
<accession>A0A512DZY0</accession>
<protein>
    <submittedName>
        <fullName evidence="2">Uncharacterized protein</fullName>
    </submittedName>
</protein>
<evidence type="ECO:0000313" key="3">
    <source>
        <dbReference type="Proteomes" id="UP000321523"/>
    </source>
</evidence>
<keyword evidence="3" id="KW-1185">Reference proteome</keyword>
<dbReference type="Proteomes" id="UP000321523">
    <property type="component" value="Unassembled WGS sequence"/>
</dbReference>
<evidence type="ECO:0000256" key="1">
    <source>
        <dbReference type="SAM" id="MobiDB-lite"/>
    </source>
</evidence>
<organism evidence="2 3">
    <name type="scientific">Skermanella aerolata</name>
    <dbReference type="NCBI Taxonomy" id="393310"/>
    <lineage>
        <taxon>Bacteria</taxon>
        <taxon>Pseudomonadati</taxon>
        <taxon>Pseudomonadota</taxon>
        <taxon>Alphaproteobacteria</taxon>
        <taxon>Rhodospirillales</taxon>
        <taxon>Azospirillaceae</taxon>
        <taxon>Skermanella</taxon>
    </lineage>
</organism>
<name>A0A512DZY0_9PROT</name>
<dbReference type="EMBL" id="BJYZ01000034">
    <property type="protein sequence ID" value="GEO42034.1"/>
    <property type="molecule type" value="Genomic_DNA"/>
</dbReference>
<proteinExistence type="predicted"/>